<reference evidence="2 3" key="1">
    <citation type="submission" date="2021-01" db="EMBL/GenBank/DDBJ databases">
        <title>Whole genome shotgun sequence of Actinoplanes couchii NBRC 106145.</title>
        <authorList>
            <person name="Komaki H."/>
            <person name="Tamura T."/>
        </authorList>
    </citation>
    <scope>NUCLEOTIDE SEQUENCE [LARGE SCALE GENOMIC DNA]</scope>
    <source>
        <strain evidence="2 3">NBRC 106145</strain>
    </source>
</reference>
<accession>A0ABQ3XGE7</accession>
<keyword evidence="1" id="KW-0812">Transmembrane</keyword>
<keyword evidence="1" id="KW-1133">Transmembrane helix</keyword>
<proteinExistence type="predicted"/>
<keyword evidence="3" id="KW-1185">Reference proteome</keyword>
<protein>
    <submittedName>
        <fullName evidence="2">Uncharacterized protein</fullName>
    </submittedName>
</protein>
<keyword evidence="1" id="KW-0472">Membrane</keyword>
<feature type="transmembrane region" description="Helical" evidence="1">
    <location>
        <begin position="12"/>
        <end position="37"/>
    </location>
</feature>
<evidence type="ECO:0000313" key="2">
    <source>
        <dbReference type="EMBL" id="GID57559.1"/>
    </source>
</evidence>
<comment type="caution">
    <text evidence="2">The sequence shown here is derived from an EMBL/GenBank/DDBJ whole genome shotgun (WGS) entry which is preliminary data.</text>
</comment>
<evidence type="ECO:0000256" key="1">
    <source>
        <dbReference type="SAM" id="Phobius"/>
    </source>
</evidence>
<dbReference type="EMBL" id="BOMG01000073">
    <property type="protein sequence ID" value="GID57559.1"/>
    <property type="molecule type" value="Genomic_DNA"/>
</dbReference>
<feature type="transmembrane region" description="Helical" evidence="1">
    <location>
        <begin position="107"/>
        <end position="127"/>
    </location>
</feature>
<name>A0ABQ3XGE7_9ACTN</name>
<sequence length="137" mass="13763">MSRESVGPENIGGLALFLFVTPAVVEPGVTALAAVMFPEVADASPVGRLGTVVVGIAAAVLAVAGAVLALRRTSGLPASVVAVLLSVASGLLALTAFFFLFSGGALLILAVLLVHAVFSIVMIVRAVTRSRPAGVER</sequence>
<organism evidence="2 3">
    <name type="scientific">Actinoplanes couchii</name>
    <dbReference type="NCBI Taxonomy" id="403638"/>
    <lineage>
        <taxon>Bacteria</taxon>
        <taxon>Bacillati</taxon>
        <taxon>Actinomycetota</taxon>
        <taxon>Actinomycetes</taxon>
        <taxon>Micromonosporales</taxon>
        <taxon>Micromonosporaceae</taxon>
        <taxon>Actinoplanes</taxon>
    </lineage>
</organism>
<gene>
    <name evidence="2" type="ORF">Aco03nite_059630</name>
</gene>
<evidence type="ECO:0000313" key="3">
    <source>
        <dbReference type="Proteomes" id="UP000612282"/>
    </source>
</evidence>
<feature type="transmembrane region" description="Helical" evidence="1">
    <location>
        <begin position="49"/>
        <end position="70"/>
    </location>
</feature>
<dbReference type="Proteomes" id="UP000612282">
    <property type="component" value="Unassembled WGS sequence"/>
</dbReference>
<feature type="transmembrane region" description="Helical" evidence="1">
    <location>
        <begin position="82"/>
        <end position="101"/>
    </location>
</feature>
<dbReference type="RefSeq" id="WP_203800501.1">
    <property type="nucleotide sequence ID" value="NZ_BAAAQE010000034.1"/>
</dbReference>